<dbReference type="AlphaFoldDB" id="A0A6C0FB86"/>
<name>A0A6C0FB86_9ZZZZ</name>
<feature type="transmembrane region" description="Helical" evidence="2">
    <location>
        <begin position="82"/>
        <end position="102"/>
    </location>
</feature>
<keyword evidence="2" id="KW-0812">Transmembrane</keyword>
<proteinExistence type="predicted"/>
<sequence length="198" mass="21793">METLNEVNELLTTKMCSPVIIYGVILVMSLVCIYLVRQRLARYNTLKMENLYNLYSAQELKFLLTLGVIMYGLCQYNKTELAWIFLIFPVIYVVIQNLLLYIHVSSALQNVPAEEPVMPMQSQHYGLGMGMAPPLLPGQGPSPPKISTQEKPIDMPPTPTAEFTLPKITTQSTSMGGGGGGSNYGPVGMSEPIGFSLN</sequence>
<keyword evidence="2" id="KW-1133">Transmembrane helix</keyword>
<keyword evidence="2" id="KW-0472">Membrane</keyword>
<evidence type="ECO:0000256" key="2">
    <source>
        <dbReference type="SAM" id="Phobius"/>
    </source>
</evidence>
<protein>
    <submittedName>
        <fullName evidence="3">Uncharacterized protein</fullName>
    </submittedName>
</protein>
<accession>A0A6C0FB86</accession>
<reference evidence="3" key="1">
    <citation type="journal article" date="2020" name="Nature">
        <title>Giant virus diversity and host interactions through global metagenomics.</title>
        <authorList>
            <person name="Schulz F."/>
            <person name="Roux S."/>
            <person name="Paez-Espino D."/>
            <person name="Jungbluth S."/>
            <person name="Walsh D.A."/>
            <person name="Denef V.J."/>
            <person name="McMahon K.D."/>
            <person name="Konstantinidis K.T."/>
            <person name="Eloe-Fadrosh E.A."/>
            <person name="Kyrpides N.C."/>
            <person name="Woyke T."/>
        </authorList>
    </citation>
    <scope>NUCLEOTIDE SEQUENCE</scope>
    <source>
        <strain evidence="3">GVMAG-S-ERX556126-94</strain>
    </source>
</reference>
<evidence type="ECO:0000256" key="1">
    <source>
        <dbReference type="SAM" id="MobiDB-lite"/>
    </source>
</evidence>
<feature type="transmembrane region" description="Helical" evidence="2">
    <location>
        <begin position="20"/>
        <end position="37"/>
    </location>
</feature>
<feature type="transmembrane region" description="Helical" evidence="2">
    <location>
        <begin position="58"/>
        <end position="76"/>
    </location>
</feature>
<evidence type="ECO:0000313" key="3">
    <source>
        <dbReference type="EMBL" id="QHT39126.1"/>
    </source>
</evidence>
<organism evidence="3">
    <name type="scientific">viral metagenome</name>
    <dbReference type="NCBI Taxonomy" id="1070528"/>
    <lineage>
        <taxon>unclassified sequences</taxon>
        <taxon>metagenomes</taxon>
        <taxon>organismal metagenomes</taxon>
    </lineage>
</organism>
<dbReference type="EMBL" id="MN738838">
    <property type="protein sequence ID" value="QHT39126.1"/>
    <property type="molecule type" value="Genomic_DNA"/>
</dbReference>
<feature type="region of interest" description="Disordered" evidence="1">
    <location>
        <begin position="138"/>
        <end position="198"/>
    </location>
</feature>